<dbReference type="Pfam" id="PF05635">
    <property type="entry name" value="23S_rRNA_IVP"/>
    <property type="match status" value="1"/>
</dbReference>
<reference evidence="1" key="1">
    <citation type="submission" date="2021-01" db="EMBL/GenBank/DDBJ databases">
        <title>Genomic Encyclopedia of Type Strains, Phase IV (KMG-IV): sequencing the most valuable type-strain genomes for metagenomic binning, comparative biology and taxonomic classification.</title>
        <authorList>
            <person name="Goeker M."/>
        </authorList>
    </citation>
    <scope>NUCLEOTIDE SEQUENCE</scope>
    <source>
        <strain evidence="1">DSM 23230</strain>
    </source>
</reference>
<accession>A0A938XV95</accession>
<keyword evidence="2" id="KW-1185">Reference proteome</keyword>
<organism evidence="1 2">
    <name type="scientific">Halanaerobacter jeridensis</name>
    <dbReference type="NCBI Taxonomy" id="706427"/>
    <lineage>
        <taxon>Bacteria</taxon>
        <taxon>Bacillati</taxon>
        <taxon>Bacillota</taxon>
        <taxon>Clostridia</taxon>
        <taxon>Halanaerobiales</taxon>
        <taxon>Halobacteroidaceae</taxon>
        <taxon>Halanaerobacter</taxon>
    </lineage>
</organism>
<dbReference type="InterPro" id="IPR012657">
    <property type="entry name" value="23S_rRNA-intervening_sequence"/>
</dbReference>
<dbReference type="InterPro" id="IPR036583">
    <property type="entry name" value="23S_rRNA_IVS_sf"/>
</dbReference>
<dbReference type="AlphaFoldDB" id="A0A938XV95"/>
<protein>
    <submittedName>
        <fullName evidence="1">Four helix bundle protein</fullName>
    </submittedName>
</protein>
<gene>
    <name evidence="1" type="ORF">JOC47_002345</name>
</gene>
<evidence type="ECO:0000313" key="1">
    <source>
        <dbReference type="EMBL" id="MBM7557479.1"/>
    </source>
</evidence>
<dbReference type="EMBL" id="JAFBDQ010000013">
    <property type="protein sequence ID" value="MBM7557479.1"/>
    <property type="molecule type" value="Genomic_DNA"/>
</dbReference>
<dbReference type="RefSeq" id="WP_204702229.1">
    <property type="nucleotide sequence ID" value="NZ_JAFBDQ010000013.1"/>
</dbReference>
<name>A0A938XV95_9FIRM</name>
<proteinExistence type="predicted"/>
<dbReference type="Gene3D" id="1.20.1440.60">
    <property type="entry name" value="23S rRNA-intervening sequence"/>
    <property type="match status" value="1"/>
</dbReference>
<dbReference type="Proteomes" id="UP000774000">
    <property type="component" value="Unassembled WGS sequence"/>
</dbReference>
<evidence type="ECO:0000313" key="2">
    <source>
        <dbReference type="Proteomes" id="UP000774000"/>
    </source>
</evidence>
<comment type="caution">
    <text evidence="1">The sequence shown here is derived from an EMBL/GenBank/DDBJ whole genome shotgun (WGS) entry which is preliminary data.</text>
</comment>
<sequence>MMNCAQDLESFKLAHDLTLEIYKLTAEFVGEQRQGLGSKIRDRAEDINANLLAGSQLNSPELYKEAVNKSKILLGQLEYYLMLAKDLEYLEEQKHAGLQHRINQLNRILSGMKKAL</sequence>
<dbReference type="SUPFAM" id="SSF158446">
    <property type="entry name" value="IVS-encoded protein-like"/>
    <property type="match status" value="1"/>
</dbReference>
<dbReference type="NCBIfam" id="TIGR02436">
    <property type="entry name" value="four helix bundle protein"/>
    <property type="match status" value="1"/>
</dbReference>